<keyword evidence="3 8" id="KW-0678">Repressor</keyword>
<dbReference type="InterPro" id="IPR003311">
    <property type="entry name" value="AUX_IAA"/>
</dbReference>
<comment type="subunit">
    <text evidence="8">Homodimers and heterodimers.</text>
</comment>
<dbReference type="Proteomes" id="UP000825729">
    <property type="component" value="Unassembled WGS sequence"/>
</dbReference>
<organism evidence="11 12">
    <name type="scientific">Aristolochia fimbriata</name>
    <name type="common">White veined hardy Dutchman's pipe vine</name>
    <dbReference type="NCBI Taxonomy" id="158543"/>
    <lineage>
        <taxon>Eukaryota</taxon>
        <taxon>Viridiplantae</taxon>
        <taxon>Streptophyta</taxon>
        <taxon>Embryophyta</taxon>
        <taxon>Tracheophyta</taxon>
        <taxon>Spermatophyta</taxon>
        <taxon>Magnoliopsida</taxon>
        <taxon>Magnoliidae</taxon>
        <taxon>Piperales</taxon>
        <taxon>Aristolochiaceae</taxon>
        <taxon>Aristolochia</taxon>
    </lineage>
</organism>
<dbReference type="GO" id="GO:0009734">
    <property type="term" value="P:auxin-activated signaling pathway"/>
    <property type="evidence" value="ECO:0007669"/>
    <property type="project" value="UniProtKB-UniRule"/>
</dbReference>
<evidence type="ECO:0000259" key="10">
    <source>
        <dbReference type="PROSITE" id="PS51745"/>
    </source>
</evidence>
<feature type="region of interest" description="Disordered" evidence="9">
    <location>
        <begin position="30"/>
        <end position="146"/>
    </location>
</feature>
<evidence type="ECO:0000256" key="5">
    <source>
        <dbReference type="ARBA" id="ARBA00023163"/>
    </source>
</evidence>
<feature type="compositionally biased region" description="Low complexity" evidence="9">
    <location>
        <begin position="104"/>
        <end position="121"/>
    </location>
</feature>
<keyword evidence="7 8" id="KW-0927">Auxin signaling pathway</keyword>
<evidence type="ECO:0000313" key="11">
    <source>
        <dbReference type="EMBL" id="KAG9449086.1"/>
    </source>
</evidence>
<reference evidence="11 12" key="1">
    <citation type="submission" date="2021-07" db="EMBL/GenBank/DDBJ databases">
        <title>The Aristolochia fimbriata genome: insights into angiosperm evolution, floral development and chemical biosynthesis.</title>
        <authorList>
            <person name="Jiao Y."/>
        </authorList>
    </citation>
    <scope>NUCLEOTIDE SEQUENCE [LARGE SCALE GENOMIC DNA]</scope>
    <source>
        <strain evidence="11">IBCAS-2021</strain>
        <tissue evidence="11">Leaf</tissue>
    </source>
</reference>
<name>A0AAV7EMY9_ARIFI</name>
<dbReference type="Pfam" id="PF02309">
    <property type="entry name" value="AUX_IAA"/>
    <property type="match status" value="1"/>
</dbReference>
<evidence type="ECO:0000256" key="9">
    <source>
        <dbReference type="SAM" id="MobiDB-lite"/>
    </source>
</evidence>
<evidence type="ECO:0000256" key="7">
    <source>
        <dbReference type="ARBA" id="ARBA00023294"/>
    </source>
</evidence>
<evidence type="ECO:0000256" key="8">
    <source>
        <dbReference type="RuleBase" id="RU004549"/>
    </source>
</evidence>
<dbReference type="SUPFAM" id="SSF54277">
    <property type="entry name" value="CAD &amp; PB1 domains"/>
    <property type="match status" value="1"/>
</dbReference>
<dbReference type="FunFam" id="3.10.20.90:FF:000225">
    <property type="entry name" value="Auxin-responsive protein"/>
    <property type="match status" value="1"/>
</dbReference>
<sequence length="358" mass="38251">MGGSSNRDGSCKQFLDLVPNGREWMVRDRENFGVPEDRKLELRLAPPGDWAPSENAGSRDKDDSILSLGSFPNSSKNTAAAGAKRGFVDTEGGSSGGNQNQKLSSGVSFSSPWSSPSTPHSTLQKTHQHNPAFLPFQTGPKLPALGQESAKANGAKAELLNHEKKACPAASPANASNPSHARGTSGPVVGWPPIRSFRKNIASSSSKPASESQIGAGKSVEKLPEQPAKKGLFVKINMDGVPIGRKVDLKAYDSYEKLSCAVDELFRGLLAAQKDSSTARSQKDTEERVAISGLLDGTGEYTLVYEDNEGDRMLVGDVPWEMFVSTVKRLRVLKSSELSALSLGSNKQDKLQPVCGVR</sequence>
<comment type="similarity">
    <text evidence="2 8">Belongs to the Aux/IAA family.</text>
</comment>
<proteinExistence type="inferred from homology"/>
<keyword evidence="12" id="KW-1185">Reference proteome</keyword>
<dbReference type="PANTHER" id="PTHR31734:SF2">
    <property type="entry name" value="AUXIN-RESPONSIVE PROTEIN IAA26"/>
    <property type="match status" value="1"/>
</dbReference>
<dbReference type="GO" id="GO:0006355">
    <property type="term" value="P:regulation of DNA-templated transcription"/>
    <property type="evidence" value="ECO:0007669"/>
    <property type="project" value="InterPro"/>
</dbReference>
<accession>A0AAV7EMY9</accession>
<dbReference type="InterPro" id="IPR033389">
    <property type="entry name" value="AUX/IAA_dom"/>
</dbReference>
<evidence type="ECO:0000256" key="6">
    <source>
        <dbReference type="ARBA" id="ARBA00023242"/>
    </source>
</evidence>
<comment type="caution">
    <text evidence="11">The sequence shown here is derived from an EMBL/GenBank/DDBJ whole genome shotgun (WGS) entry which is preliminary data.</text>
</comment>
<dbReference type="PROSITE" id="PS51745">
    <property type="entry name" value="PB1"/>
    <property type="match status" value="1"/>
</dbReference>
<keyword evidence="6 8" id="KW-0539">Nucleus</keyword>
<protein>
    <recommendedName>
        <fullName evidence="8">Auxin-responsive protein</fullName>
    </recommendedName>
</protein>
<dbReference type="Gene3D" id="3.10.20.90">
    <property type="entry name" value="Phosphatidylinositol 3-kinase Catalytic Subunit, Chain A, domain 1"/>
    <property type="match status" value="1"/>
</dbReference>
<comment type="function">
    <text evidence="8">Aux/IAA proteins are short-lived transcriptional factors that function as repressors of early auxin response genes at low auxin concentrations.</text>
</comment>
<feature type="compositionally biased region" description="Low complexity" evidence="9">
    <location>
        <begin position="203"/>
        <end position="212"/>
    </location>
</feature>
<comment type="subcellular location">
    <subcellularLocation>
        <location evidence="1 8">Nucleus</location>
    </subcellularLocation>
</comment>
<keyword evidence="4 8" id="KW-0805">Transcription regulation</keyword>
<evidence type="ECO:0000313" key="12">
    <source>
        <dbReference type="Proteomes" id="UP000825729"/>
    </source>
</evidence>
<keyword evidence="5 8" id="KW-0804">Transcription</keyword>
<dbReference type="PANTHER" id="PTHR31734">
    <property type="entry name" value="AUXIN-RESPONSIVE PROTEIN IAA17"/>
    <property type="match status" value="1"/>
</dbReference>
<dbReference type="AlphaFoldDB" id="A0AAV7EMY9"/>
<feature type="compositionally biased region" description="Low complexity" evidence="9">
    <location>
        <begin position="168"/>
        <end position="179"/>
    </location>
</feature>
<dbReference type="GO" id="GO:0005634">
    <property type="term" value="C:nucleus"/>
    <property type="evidence" value="ECO:0007669"/>
    <property type="project" value="UniProtKB-SubCell"/>
</dbReference>
<evidence type="ECO:0000256" key="1">
    <source>
        <dbReference type="ARBA" id="ARBA00004123"/>
    </source>
</evidence>
<evidence type="ECO:0000256" key="2">
    <source>
        <dbReference type="ARBA" id="ARBA00006728"/>
    </source>
</evidence>
<evidence type="ECO:0000256" key="3">
    <source>
        <dbReference type="ARBA" id="ARBA00022491"/>
    </source>
</evidence>
<evidence type="ECO:0000256" key="4">
    <source>
        <dbReference type="ARBA" id="ARBA00023015"/>
    </source>
</evidence>
<feature type="region of interest" description="Disordered" evidence="9">
    <location>
        <begin position="166"/>
        <end position="222"/>
    </location>
</feature>
<feature type="domain" description="PB1" evidence="10">
    <location>
        <begin position="231"/>
        <end position="335"/>
    </location>
</feature>
<gene>
    <name evidence="11" type="ORF">H6P81_009051</name>
</gene>
<feature type="compositionally biased region" description="Basic and acidic residues" evidence="9">
    <location>
        <begin position="30"/>
        <end position="42"/>
    </location>
</feature>
<dbReference type="InterPro" id="IPR053793">
    <property type="entry name" value="PB1-like"/>
</dbReference>
<dbReference type="EMBL" id="JAINDJ010000004">
    <property type="protein sequence ID" value="KAG9449086.1"/>
    <property type="molecule type" value="Genomic_DNA"/>
</dbReference>